<feature type="compositionally biased region" description="Basic and acidic residues" evidence="3">
    <location>
        <begin position="452"/>
        <end position="462"/>
    </location>
</feature>
<feature type="compositionally biased region" description="Basic and acidic residues" evidence="3">
    <location>
        <begin position="512"/>
        <end position="551"/>
    </location>
</feature>
<evidence type="ECO:0000256" key="2">
    <source>
        <dbReference type="SAM" id="Coils"/>
    </source>
</evidence>
<dbReference type="InterPro" id="IPR042277">
    <property type="entry name" value="IST1-like"/>
</dbReference>
<sequence>MSSMLHRSFKPAKCKTALKLAVSRIKLLKNKREAQVRQLKRELAQLLESGQDQTARIRVEHVVREEKTMAAYDLIEIYCELIAARLPMIESQKNCPIDLKEAISSVIFACPRCADLPELVDVRKHLTVKYGKEFASAAVELRPDCGVNRLLVEKLSAKAPDGPTKIKILSAIAEEHNIKWEPKSFGENDVKPSQDLLAGPNTFEKATYAEPSQVHVPAAVRDEKGPPIVQASSQFKPVYDRPTGLDAQNTSDATRKDTGNQSRPSGMSDPKIMPSGTGNQEMHYRDSYSENRSAFPTVKQNWNMEFKDAASAAQAAAESAERASMAARAAAELSSRENVARQHSSESHSSPRSQLRDEVPQEYSFNDDKHLSTGSAYTTFHRGSSGMNNEKINTREQNNSVGMRNEYYRNNQENVTKHVQSASLTSASAFDDEHLSTNSAYSTFHRSSSGMKNEKNSARDQDNMGGAPNEYYRNSQENAMKHVQSASLSSASAFDDNPFASRSQMADINQHHSFEQGSSDFRDVRTKRQESRTEADFVTKLHGDSDLKTEDNYDFGDASTDRKSRQASSSHLISPSDDRHDSLNLSGWGRVSKDVEDRFVTGEGNTMETSSYKDTSVVFDNYGSEDDDYKFEFDEKPNTVFFPSPDSKSHTDSLEKRNSWSHGQDINEEVPIYSSQSHLSTFSEGLTKSAVSSEKEDMLPVTFDDYDDSGSDSEVNLVNSKVPGNFGYVNSGVDHSTKLGALGSSSRTDKTAGSDRNPRLLSPSSFGSDTLEEHFERKADIASVSGKNFGNNDSPTSQPSSRERSSVLDSDLKANIHASQSPNTSIDTESFQESEIGSARELNYGTLRGGFRNKGYSRPPYVKGTLNRVQSPPDDMSIRNERSLPTARTLVSSDSREASTGNRSVGLRTQSTFSESDNFELSSNSQQPLTSTYEPRIRMGQSETKKKSKTYFDSDDSSSEDEQPKQNLASSARPGSGASRRTSVPSKTATTRTKLGWKSTRASQESENEEASSMNSSENRASSEPRSSTSVQPSSSLPKKVMQDYGEEQEASKGGSSEADSKEKAGHVHPKLPDYDSFAAHFMSLRKGRQ</sequence>
<dbReference type="Gene3D" id="1.20.1260.60">
    <property type="entry name" value="Vacuolar protein sorting-associated protein Ist1"/>
    <property type="match status" value="1"/>
</dbReference>
<feature type="region of interest" description="Disordered" evidence="3">
    <location>
        <begin position="443"/>
        <end position="472"/>
    </location>
</feature>
<feature type="region of interest" description="Disordered" evidence="3">
    <location>
        <begin position="327"/>
        <end position="401"/>
    </location>
</feature>
<dbReference type="PANTHER" id="PTHR12161:SF13">
    <property type="entry name" value="REGULATOR OF VPS4 ACTIVITY IN THE MVB PATHWAY PROTEIN"/>
    <property type="match status" value="1"/>
</dbReference>
<comment type="similarity">
    <text evidence="1">Belongs to the IST1 family.</text>
</comment>
<reference evidence="4 5" key="1">
    <citation type="submission" date="2019-01" db="EMBL/GenBank/DDBJ databases">
        <title>Sequencing of cultivated peanut Arachis hypogaea provides insights into genome evolution and oil improvement.</title>
        <authorList>
            <person name="Chen X."/>
        </authorList>
    </citation>
    <scope>NUCLEOTIDE SEQUENCE [LARGE SCALE GENOMIC DNA]</scope>
    <source>
        <strain evidence="5">cv. Fuhuasheng</strain>
        <tissue evidence="4">Leaves</tissue>
    </source>
</reference>
<dbReference type="SMR" id="A0A444YZF8"/>
<feature type="compositionally biased region" description="Polar residues" evidence="3">
    <location>
        <begin position="889"/>
        <end position="933"/>
    </location>
</feature>
<evidence type="ECO:0008006" key="6">
    <source>
        <dbReference type="Google" id="ProtNLM"/>
    </source>
</evidence>
<feature type="region of interest" description="Disordered" evidence="3">
    <location>
        <begin position="219"/>
        <end position="283"/>
    </location>
</feature>
<evidence type="ECO:0000256" key="1">
    <source>
        <dbReference type="ARBA" id="ARBA00005536"/>
    </source>
</evidence>
<feature type="region of interest" description="Disordered" evidence="3">
    <location>
        <begin position="642"/>
        <end position="662"/>
    </location>
</feature>
<proteinExistence type="inferred from homology"/>
<evidence type="ECO:0000313" key="4">
    <source>
        <dbReference type="EMBL" id="RYR07311.1"/>
    </source>
</evidence>
<feature type="region of interest" description="Disordered" evidence="3">
    <location>
        <begin position="782"/>
        <end position="806"/>
    </location>
</feature>
<feature type="coiled-coil region" evidence="2">
    <location>
        <begin position="25"/>
        <end position="56"/>
    </location>
</feature>
<organism evidence="4 5">
    <name type="scientific">Arachis hypogaea</name>
    <name type="common">Peanut</name>
    <dbReference type="NCBI Taxonomy" id="3818"/>
    <lineage>
        <taxon>Eukaryota</taxon>
        <taxon>Viridiplantae</taxon>
        <taxon>Streptophyta</taxon>
        <taxon>Embryophyta</taxon>
        <taxon>Tracheophyta</taxon>
        <taxon>Spermatophyta</taxon>
        <taxon>Magnoliopsida</taxon>
        <taxon>eudicotyledons</taxon>
        <taxon>Gunneridae</taxon>
        <taxon>Pentapetalae</taxon>
        <taxon>rosids</taxon>
        <taxon>fabids</taxon>
        <taxon>Fabales</taxon>
        <taxon>Fabaceae</taxon>
        <taxon>Papilionoideae</taxon>
        <taxon>50 kb inversion clade</taxon>
        <taxon>dalbergioids sensu lato</taxon>
        <taxon>Dalbergieae</taxon>
        <taxon>Pterocarpus clade</taxon>
        <taxon>Arachis</taxon>
    </lineage>
</organism>
<feature type="compositionally biased region" description="Basic and acidic residues" evidence="3">
    <location>
        <begin position="747"/>
        <end position="758"/>
    </location>
</feature>
<dbReference type="Pfam" id="PF03398">
    <property type="entry name" value="Ist1"/>
    <property type="match status" value="1"/>
</dbReference>
<feature type="region of interest" description="Disordered" evidence="3">
    <location>
        <begin position="737"/>
        <end position="768"/>
    </location>
</feature>
<name>A0A444YZF8_ARAHY</name>
<keyword evidence="2" id="KW-0175">Coiled coil</keyword>
<comment type="caution">
    <text evidence="4">The sequence shown here is derived from an EMBL/GenBank/DDBJ whole genome shotgun (WGS) entry which is preliminary data.</text>
</comment>
<feature type="compositionally biased region" description="Basic and acidic residues" evidence="3">
    <location>
        <begin position="1059"/>
        <end position="1074"/>
    </location>
</feature>
<dbReference type="Gramene" id="arahy.Tifrunner.gnm2.ann2.Ah15g473200.1">
    <property type="protein sequence ID" value="arahy.Tifrunner.gnm2.ann2.Ah15g473200.1-CDS"/>
    <property type="gene ID" value="arahy.Tifrunner.gnm2.ann2.Ah15g473200"/>
</dbReference>
<dbReference type="PANTHER" id="PTHR12161">
    <property type="entry name" value="IST1 FAMILY MEMBER"/>
    <property type="match status" value="1"/>
</dbReference>
<feature type="compositionally biased region" description="Polar residues" evidence="3">
    <location>
        <begin position="372"/>
        <end position="401"/>
    </location>
</feature>
<feature type="compositionally biased region" description="Low complexity" evidence="3">
    <location>
        <begin position="1011"/>
        <end position="1038"/>
    </location>
</feature>
<dbReference type="FunFam" id="1.20.1260.60:FF:000003">
    <property type="entry name" value="IST1-like protein isoform A"/>
    <property type="match status" value="1"/>
</dbReference>
<evidence type="ECO:0000313" key="5">
    <source>
        <dbReference type="Proteomes" id="UP000289738"/>
    </source>
</evidence>
<dbReference type="STRING" id="3818.A0A444YZF8"/>
<dbReference type="OrthoDB" id="29853at2759"/>
<feature type="compositionally biased region" description="Basic and acidic residues" evidence="3">
    <location>
        <begin position="647"/>
        <end position="658"/>
    </location>
</feature>
<evidence type="ECO:0000256" key="3">
    <source>
        <dbReference type="SAM" id="MobiDB-lite"/>
    </source>
</evidence>
<feature type="region of interest" description="Disordered" evidence="3">
    <location>
        <begin position="847"/>
        <end position="1076"/>
    </location>
</feature>
<keyword evidence="5" id="KW-1185">Reference proteome</keyword>
<dbReference type="AlphaFoldDB" id="A0A444YZF8"/>
<dbReference type="EMBL" id="SDMP01000015">
    <property type="protein sequence ID" value="RYR07311.1"/>
    <property type="molecule type" value="Genomic_DNA"/>
</dbReference>
<feature type="compositionally biased region" description="Low complexity" evidence="3">
    <location>
        <begin position="969"/>
        <end position="983"/>
    </location>
</feature>
<dbReference type="GO" id="GO:0015031">
    <property type="term" value="P:protein transport"/>
    <property type="evidence" value="ECO:0007669"/>
    <property type="project" value="InterPro"/>
</dbReference>
<protein>
    <recommendedName>
        <fullName evidence="6">IST1-like protein</fullName>
    </recommendedName>
</protein>
<gene>
    <name evidence="4" type="ORF">Ahy_B05g074637</name>
</gene>
<feature type="compositionally biased region" description="Polar residues" evidence="3">
    <location>
        <begin position="785"/>
        <end position="800"/>
    </location>
</feature>
<accession>A0A444YZF8</accession>
<dbReference type="Proteomes" id="UP000289738">
    <property type="component" value="Chromosome B05"/>
</dbReference>
<dbReference type="InterPro" id="IPR005061">
    <property type="entry name" value="Ist1"/>
</dbReference>
<feature type="region of interest" description="Disordered" evidence="3">
    <location>
        <begin position="512"/>
        <end position="586"/>
    </location>
</feature>
<feature type="compositionally biased region" description="Polar residues" evidence="3">
    <location>
        <begin position="984"/>
        <end position="993"/>
    </location>
</feature>
<feature type="compositionally biased region" description="Basic and acidic residues" evidence="3">
    <location>
        <begin position="334"/>
        <end position="346"/>
    </location>
</feature>